<dbReference type="Pfam" id="PF00561">
    <property type="entry name" value="Abhydrolase_1"/>
    <property type="match status" value="1"/>
</dbReference>
<dbReference type="GO" id="GO:0016787">
    <property type="term" value="F:hydrolase activity"/>
    <property type="evidence" value="ECO:0007669"/>
    <property type="project" value="UniProtKB-KW"/>
</dbReference>
<proteinExistence type="predicted"/>
<keyword evidence="2" id="KW-0378">Hydrolase</keyword>
<dbReference type="AlphaFoldDB" id="A0AB39SRH1"/>
<feature type="domain" description="AB hydrolase-1" evidence="1">
    <location>
        <begin position="95"/>
        <end position="170"/>
    </location>
</feature>
<sequence>MSLFARNTRQLGERLILRQAPLAPVAAVILLPGGHADGLQPPPRMDLAALRMRPFSSAVLRAVRPRPVCIACVTYRRKGWNGAHADAARYAHTALADIREHAGDIPIILIGHSMGGRAALRVAGDPAVRGVVALAPWCPPGDPVDHLTGRRLFLLHDEADRVTSAQESWNFIHRARAVGADAVGIRMPAGGHTMLRRAGLWHRQAAYLVAQLLDDP</sequence>
<protein>
    <submittedName>
        <fullName evidence="2">Alpha/beta hydrolase</fullName>
    </submittedName>
</protein>
<reference evidence="2" key="1">
    <citation type="submission" date="2024-07" db="EMBL/GenBank/DDBJ databases">
        <authorList>
            <person name="Yu S.T."/>
        </authorList>
    </citation>
    <scope>NUCLEOTIDE SEQUENCE</scope>
    <source>
        <strain evidence="2">R44</strain>
    </source>
</reference>
<name>A0AB39SRH1_9ACTN</name>
<gene>
    <name evidence="2" type="ORF">AB5J54_00360</name>
</gene>
<organism evidence="2">
    <name type="scientific">Streptomyces sp. R44</name>
    <dbReference type="NCBI Taxonomy" id="3238633"/>
    <lineage>
        <taxon>Bacteria</taxon>
        <taxon>Bacillati</taxon>
        <taxon>Actinomycetota</taxon>
        <taxon>Actinomycetes</taxon>
        <taxon>Kitasatosporales</taxon>
        <taxon>Streptomycetaceae</taxon>
        <taxon>Streptomyces</taxon>
    </lineage>
</organism>
<accession>A0AB39SRH1</accession>
<dbReference type="SUPFAM" id="SSF53474">
    <property type="entry name" value="alpha/beta-Hydrolases"/>
    <property type="match status" value="1"/>
</dbReference>
<dbReference type="InterPro" id="IPR000073">
    <property type="entry name" value="AB_hydrolase_1"/>
</dbReference>
<evidence type="ECO:0000259" key="1">
    <source>
        <dbReference type="Pfam" id="PF00561"/>
    </source>
</evidence>
<evidence type="ECO:0000313" key="2">
    <source>
        <dbReference type="EMBL" id="XDQ69093.1"/>
    </source>
</evidence>
<dbReference type="Gene3D" id="3.40.50.1820">
    <property type="entry name" value="alpha/beta hydrolase"/>
    <property type="match status" value="1"/>
</dbReference>
<dbReference type="InterPro" id="IPR029058">
    <property type="entry name" value="AB_hydrolase_fold"/>
</dbReference>
<dbReference type="EMBL" id="CP163444">
    <property type="protein sequence ID" value="XDQ69093.1"/>
    <property type="molecule type" value="Genomic_DNA"/>
</dbReference>
<dbReference type="RefSeq" id="WP_369141836.1">
    <property type="nucleotide sequence ID" value="NZ_CP163444.1"/>
</dbReference>